<dbReference type="Pfam" id="PF13860">
    <property type="entry name" value="FlgD_ig"/>
    <property type="match status" value="1"/>
</dbReference>
<dbReference type="NCBIfam" id="TIGR04183">
    <property type="entry name" value="Por_Secre_tail"/>
    <property type="match status" value="1"/>
</dbReference>
<sequence length="253" mass="27478">MKTNKNIIVALIFGASSIFASEAKIAAKTANLIDQSVKKSSLNLTVESNSDIYGVQFDIKYNAQELNLTEGDIKSKVAGVNIYSRVKEDGIARVLMFGMNGEKILDVNANNIADILDINFQAADMFNGVSQVELIDVILAGKGGEEVSVSTSTFEVSFNTPTRTSLSKNYPNPFNPSTTINYELSTAGLVTLVIYDLKGSEVKTLVQEHQDVNYHNVVWNGLNNSGQSVASGRYLLKMSAPGYTESITMTLLK</sequence>
<dbReference type="InterPro" id="IPR008965">
    <property type="entry name" value="CBM2/CBM3_carb-bd_dom_sf"/>
</dbReference>
<feature type="domain" description="FlgD/Vpr Ig-like" evidence="1">
    <location>
        <begin position="185"/>
        <end position="240"/>
    </location>
</feature>
<dbReference type="AlphaFoldDB" id="A0A381UD36"/>
<evidence type="ECO:0000259" key="1">
    <source>
        <dbReference type="Pfam" id="PF13860"/>
    </source>
</evidence>
<protein>
    <recommendedName>
        <fullName evidence="1">FlgD/Vpr Ig-like domain-containing protein</fullName>
    </recommendedName>
</protein>
<name>A0A381UD36_9ZZZZ</name>
<dbReference type="Gene3D" id="2.60.40.4070">
    <property type="match status" value="1"/>
</dbReference>
<dbReference type="InterPro" id="IPR025965">
    <property type="entry name" value="FlgD/Vpr_Ig-like"/>
</dbReference>
<dbReference type="Gene3D" id="2.60.40.680">
    <property type="match status" value="1"/>
</dbReference>
<proteinExistence type="predicted"/>
<organism evidence="2">
    <name type="scientific">marine metagenome</name>
    <dbReference type="NCBI Taxonomy" id="408172"/>
    <lineage>
        <taxon>unclassified sequences</taxon>
        <taxon>metagenomes</taxon>
        <taxon>ecological metagenomes</taxon>
    </lineage>
</organism>
<dbReference type="GO" id="GO:0030246">
    <property type="term" value="F:carbohydrate binding"/>
    <property type="evidence" value="ECO:0007669"/>
    <property type="project" value="InterPro"/>
</dbReference>
<dbReference type="InterPro" id="IPR026444">
    <property type="entry name" value="Secre_tail"/>
</dbReference>
<reference evidence="2" key="1">
    <citation type="submission" date="2018-05" db="EMBL/GenBank/DDBJ databases">
        <authorList>
            <person name="Lanie J.A."/>
            <person name="Ng W.-L."/>
            <person name="Kazmierczak K.M."/>
            <person name="Andrzejewski T.M."/>
            <person name="Davidsen T.M."/>
            <person name="Wayne K.J."/>
            <person name="Tettelin H."/>
            <person name="Glass J.I."/>
            <person name="Rusch D."/>
            <person name="Podicherti R."/>
            <person name="Tsui H.-C.T."/>
            <person name="Winkler M.E."/>
        </authorList>
    </citation>
    <scope>NUCLEOTIDE SEQUENCE</scope>
</reference>
<evidence type="ECO:0000313" key="2">
    <source>
        <dbReference type="EMBL" id="SVA25257.1"/>
    </source>
</evidence>
<dbReference type="EMBL" id="UINC01006066">
    <property type="protein sequence ID" value="SVA25257.1"/>
    <property type="molecule type" value="Genomic_DNA"/>
</dbReference>
<accession>A0A381UD36</accession>
<dbReference type="SUPFAM" id="SSF49384">
    <property type="entry name" value="Carbohydrate-binding domain"/>
    <property type="match status" value="1"/>
</dbReference>
<gene>
    <name evidence="2" type="ORF">METZ01_LOCUS78111</name>
</gene>